<evidence type="ECO:0000256" key="4">
    <source>
        <dbReference type="ARBA" id="ARBA00023180"/>
    </source>
</evidence>
<sequence>MVREMYVIYFGFVTLLSTYEFRSVDCAPKFTKTPSSNNKVYVDEGANSITLSWDYNSDGENVTWVDLMYKKSSGDDDELIARKTVNKQLEISPTSGFSGRMNFSGNAAFIIWNIAQSDSRIFECKVYFKSVVFPWINNRVDLIVVAKPKITLKTTEPVILTEGDAQTLLCVVIDKPKPLITWYRDNTTIQQDPNNSNYTITSATRNNTGTYRCEAVVTAPGLNTYKSSYTVGVTVRFKPQHKYNSLKSNQTVVEGRDAEFYCRIGAFPIVTSYRWFKDGNQIFASGDYTIDKPFDGESKLTIKQAKKSSAGQYSCDGENNVGIGGNKSAFLSVNYAPQQVTVTPHPAVVALTQSITLTCQADGFPKPSFLWIFNGKIMNGAVENNLTVTNAEVNDAGNYTCRAKNDIGSEESTRVVNVEYRPTVTSFATGTPDNTVVQGTKVTLTCSANGYPAPTYTIKRGNGTVNSSEGTFDILNIQHSEEDFIYSCEPRNKVGSGPEEQLKITVQVPPSFTTQLPTTKQIKTENDTLSYSCTAEAKPAAAILWTLNGQNLTNTPPYNISVSFVPADNSKLLKSLAFLSVNKVTWRQNGNFSCLAVSNAGKRSQTTELEVRYRPVVQFSADYPQNLTLEDGATATFYCKTIGNPPTQTHKWKFNGRDIPGESCTNCASTMLTKTAVTPADAGWYSCTGTNSLGEGPPARAQLLIKLSPIPTGRGTVKAAILSDDGSVIMVTWTVTDQAVTTLSLEIQEGGESQWKPVKGAGSLGRSTTEFKVNELNPDKKYRFRMDMRRPGEKNPVYVLSEIGKSYKCFLCDVSFLEKSECIAKYRSPTK</sequence>
<feature type="domain" description="Ig-like" evidence="6">
    <location>
        <begin position="510"/>
        <end position="610"/>
    </location>
</feature>
<organism evidence="7 8">
    <name type="scientific">Desmophyllum pertusum</name>
    <dbReference type="NCBI Taxonomy" id="174260"/>
    <lineage>
        <taxon>Eukaryota</taxon>
        <taxon>Metazoa</taxon>
        <taxon>Cnidaria</taxon>
        <taxon>Anthozoa</taxon>
        <taxon>Hexacorallia</taxon>
        <taxon>Scleractinia</taxon>
        <taxon>Caryophylliina</taxon>
        <taxon>Caryophylliidae</taxon>
        <taxon>Desmophyllum</taxon>
    </lineage>
</organism>
<dbReference type="InterPro" id="IPR003598">
    <property type="entry name" value="Ig_sub2"/>
</dbReference>
<dbReference type="PANTHER" id="PTHR11640:SF31">
    <property type="entry name" value="IRREGULAR CHIASM C-ROUGHEST PROTEIN-RELATED"/>
    <property type="match status" value="1"/>
</dbReference>
<evidence type="ECO:0000256" key="3">
    <source>
        <dbReference type="ARBA" id="ARBA00023157"/>
    </source>
</evidence>
<dbReference type="Pfam" id="PF13927">
    <property type="entry name" value="Ig_3"/>
    <property type="match status" value="5"/>
</dbReference>
<dbReference type="Proteomes" id="UP001163046">
    <property type="component" value="Unassembled WGS sequence"/>
</dbReference>
<feature type="domain" description="Ig-like" evidence="6">
    <location>
        <begin position="422"/>
        <end position="505"/>
    </location>
</feature>
<reference evidence="7" key="1">
    <citation type="submission" date="2023-01" db="EMBL/GenBank/DDBJ databases">
        <title>Genome assembly of the deep-sea coral Lophelia pertusa.</title>
        <authorList>
            <person name="Herrera S."/>
            <person name="Cordes E."/>
        </authorList>
    </citation>
    <scope>NUCLEOTIDE SEQUENCE</scope>
    <source>
        <strain evidence="7">USNM1676648</strain>
        <tissue evidence="7">Polyp</tissue>
    </source>
</reference>
<feature type="domain" description="Ig-like" evidence="6">
    <location>
        <begin position="148"/>
        <end position="215"/>
    </location>
</feature>
<dbReference type="GO" id="GO:0098609">
    <property type="term" value="P:cell-cell adhesion"/>
    <property type="evidence" value="ECO:0007669"/>
    <property type="project" value="TreeGrafter"/>
</dbReference>
<feature type="domain" description="Ig-like" evidence="6">
    <location>
        <begin position="615"/>
        <end position="704"/>
    </location>
</feature>
<dbReference type="InterPro" id="IPR036179">
    <property type="entry name" value="Ig-like_dom_sf"/>
</dbReference>
<dbReference type="SMART" id="SM00409">
    <property type="entry name" value="IG"/>
    <property type="match status" value="7"/>
</dbReference>
<dbReference type="AlphaFoldDB" id="A0A9W9Y8L2"/>
<evidence type="ECO:0000256" key="1">
    <source>
        <dbReference type="ARBA" id="ARBA00004479"/>
    </source>
</evidence>
<protein>
    <submittedName>
        <fullName evidence="7">Hemicentin 2</fullName>
    </submittedName>
</protein>
<evidence type="ECO:0000313" key="8">
    <source>
        <dbReference type="Proteomes" id="UP001163046"/>
    </source>
</evidence>
<dbReference type="PROSITE" id="PS50835">
    <property type="entry name" value="IG_LIKE"/>
    <property type="match status" value="6"/>
</dbReference>
<proteinExistence type="predicted"/>
<dbReference type="EMBL" id="MU827812">
    <property type="protein sequence ID" value="KAJ7323716.1"/>
    <property type="molecule type" value="Genomic_DNA"/>
</dbReference>
<evidence type="ECO:0000259" key="6">
    <source>
        <dbReference type="PROSITE" id="PS50835"/>
    </source>
</evidence>
<feature type="domain" description="Ig-like" evidence="6">
    <location>
        <begin position="337"/>
        <end position="417"/>
    </location>
</feature>
<evidence type="ECO:0000313" key="7">
    <source>
        <dbReference type="EMBL" id="KAJ7323716.1"/>
    </source>
</evidence>
<dbReference type="InterPro" id="IPR003599">
    <property type="entry name" value="Ig_sub"/>
</dbReference>
<dbReference type="CDD" id="cd00096">
    <property type="entry name" value="Ig"/>
    <property type="match status" value="1"/>
</dbReference>
<keyword evidence="2" id="KW-0472">Membrane</keyword>
<accession>A0A9W9Y8L2</accession>
<keyword evidence="3" id="KW-1015">Disulfide bond</keyword>
<dbReference type="OrthoDB" id="6021824at2759"/>
<dbReference type="SUPFAM" id="SSF48726">
    <property type="entry name" value="Immunoglobulin"/>
    <property type="match status" value="6"/>
</dbReference>
<keyword evidence="4" id="KW-0325">Glycoprotein</keyword>
<dbReference type="SMART" id="SM00408">
    <property type="entry name" value="IGc2"/>
    <property type="match status" value="6"/>
</dbReference>
<dbReference type="InterPro" id="IPR051275">
    <property type="entry name" value="Cell_adhesion_signaling"/>
</dbReference>
<dbReference type="GO" id="GO:0005911">
    <property type="term" value="C:cell-cell junction"/>
    <property type="evidence" value="ECO:0007669"/>
    <property type="project" value="TreeGrafter"/>
</dbReference>
<name>A0A9W9Y8L2_9CNID</name>
<feature type="domain" description="Ig-like" evidence="6">
    <location>
        <begin position="239"/>
        <end position="332"/>
    </location>
</feature>
<dbReference type="InterPro" id="IPR007110">
    <property type="entry name" value="Ig-like_dom"/>
</dbReference>
<dbReference type="Gene3D" id="2.60.40.10">
    <property type="entry name" value="Immunoglobulins"/>
    <property type="match status" value="8"/>
</dbReference>
<evidence type="ECO:0000256" key="5">
    <source>
        <dbReference type="ARBA" id="ARBA00023319"/>
    </source>
</evidence>
<dbReference type="GO" id="GO:0050839">
    <property type="term" value="F:cell adhesion molecule binding"/>
    <property type="evidence" value="ECO:0007669"/>
    <property type="project" value="TreeGrafter"/>
</dbReference>
<evidence type="ECO:0000256" key="2">
    <source>
        <dbReference type="ARBA" id="ARBA00023136"/>
    </source>
</evidence>
<gene>
    <name evidence="7" type="primary">hmcn2_7</name>
    <name evidence="7" type="ORF">OS493_031132</name>
</gene>
<dbReference type="Pfam" id="PF13895">
    <property type="entry name" value="Ig_2"/>
    <property type="match status" value="1"/>
</dbReference>
<dbReference type="PANTHER" id="PTHR11640">
    <property type="entry name" value="NEPHRIN"/>
    <property type="match status" value="1"/>
</dbReference>
<keyword evidence="8" id="KW-1185">Reference proteome</keyword>
<comment type="subcellular location">
    <subcellularLocation>
        <location evidence="1">Membrane</location>
        <topology evidence="1">Single-pass type I membrane protein</topology>
    </subcellularLocation>
</comment>
<dbReference type="GO" id="GO:0005886">
    <property type="term" value="C:plasma membrane"/>
    <property type="evidence" value="ECO:0007669"/>
    <property type="project" value="TreeGrafter"/>
</dbReference>
<dbReference type="InterPro" id="IPR013783">
    <property type="entry name" value="Ig-like_fold"/>
</dbReference>
<keyword evidence="5" id="KW-0393">Immunoglobulin domain</keyword>
<comment type="caution">
    <text evidence="7">The sequence shown here is derived from an EMBL/GenBank/DDBJ whole genome shotgun (WGS) entry which is preliminary data.</text>
</comment>